<proteinExistence type="predicted"/>
<dbReference type="OrthoDB" id="9802340at2"/>
<evidence type="ECO:0000259" key="3">
    <source>
        <dbReference type="PROSITE" id="PS51186"/>
    </source>
</evidence>
<evidence type="ECO:0000313" key="5">
    <source>
        <dbReference type="Proteomes" id="UP000325218"/>
    </source>
</evidence>
<evidence type="ECO:0000256" key="1">
    <source>
        <dbReference type="ARBA" id="ARBA00022679"/>
    </source>
</evidence>
<feature type="domain" description="N-acetyltransferase" evidence="3">
    <location>
        <begin position="5"/>
        <end position="162"/>
    </location>
</feature>
<accession>A0A5D0CSI8</accession>
<dbReference type="SUPFAM" id="SSF55729">
    <property type="entry name" value="Acyl-CoA N-acyltransferases (Nat)"/>
    <property type="match status" value="1"/>
</dbReference>
<dbReference type="CDD" id="cd04301">
    <property type="entry name" value="NAT_SF"/>
    <property type="match status" value="1"/>
</dbReference>
<comment type="caution">
    <text evidence="4">The sequence shown here is derived from an EMBL/GenBank/DDBJ whole genome shotgun (WGS) entry which is preliminary data.</text>
</comment>
<dbReference type="InterPro" id="IPR000182">
    <property type="entry name" value="GNAT_dom"/>
</dbReference>
<protein>
    <submittedName>
        <fullName evidence="4">GNAT family N-acetyltransferase</fullName>
    </submittedName>
</protein>
<keyword evidence="2" id="KW-0012">Acyltransferase</keyword>
<dbReference type="RefSeq" id="WP_148453073.1">
    <property type="nucleotide sequence ID" value="NZ_VSDO01000003.1"/>
</dbReference>
<dbReference type="EMBL" id="VSDO01000003">
    <property type="protein sequence ID" value="TYA11955.1"/>
    <property type="molecule type" value="Genomic_DNA"/>
</dbReference>
<reference evidence="4 5" key="1">
    <citation type="submission" date="2019-08" db="EMBL/GenBank/DDBJ databases">
        <title>Genome sequencing of Paenibacillus faecis DSM 23593(T).</title>
        <authorList>
            <person name="Kook J.-K."/>
            <person name="Park S.-N."/>
            <person name="Lim Y.K."/>
        </authorList>
    </citation>
    <scope>NUCLEOTIDE SEQUENCE [LARGE SCALE GENOMIC DNA]</scope>
    <source>
        <strain evidence="4 5">DSM 23593</strain>
    </source>
</reference>
<dbReference type="Pfam" id="PF00583">
    <property type="entry name" value="Acetyltransf_1"/>
    <property type="match status" value="1"/>
</dbReference>
<keyword evidence="5" id="KW-1185">Reference proteome</keyword>
<dbReference type="InterPro" id="IPR016181">
    <property type="entry name" value="Acyl_CoA_acyltransferase"/>
</dbReference>
<organism evidence="4 5">
    <name type="scientific">Paenibacillus faecis</name>
    <dbReference type="NCBI Taxonomy" id="862114"/>
    <lineage>
        <taxon>Bacteria</taxon>
        <taxon>Bacillati</taxon>
        <taxon>Bacillota</taxon>
        <taxon>Bacilli</taxon>
        <taxon>Bacillales</taxon>
        <taxon>Paenibacillaceae</taxon>
        <taxon>Paenibacillus</taxon>
    </lineage>
</organism>
<dbReference type="AlphaFoldDB" id="A0A5D0CSI8"/>
<dbReference type="GO" id="GO:0016747">
    <property type="term" value="F:acyltransferase activity, transferring groups other than amino-acyl groups"/>
    <property type="evidence" value="ECO:0007669"/>
    <property type="project" value="InterPro"/>
</dbReference>
<dbReference type="InterPro" id="IPR050832">
    <property type="entry name" value="Bact_Acetyltransf"/>
</dbReference>
<evidence type="ECO:0000313" key="4">
    <source>
        <dbReference type="EMBL" id="TYA11955.1"/>
    </source>
</evidence>
<evidence type="ECO:0000256" key="2">
    <source>
        <dbReference type="ARBA" id="ARBA00023315"/>
    </source>
</evidence>
<dbReference type="PANTHER" id="PTHR43877">
    <property type="entry name" value="AMINOALKYLPHOSPHONATE N-ACETYLTRANSFERASE-RELATED-RELATED"/>
    <property type="match status" value="1"/>
</dbReference>
<name>A0A5D0CSI8_9BACL</name>
<sequence length="164" mass="18645">MSDIIWTRLSQMRDAEALMELDKLVWEENTSPTPIVWKSREHYLQKCPPGTQLIAGVGDRICGYVGFDYPTPLESNRHVYELNIAVHPDYQGRGIGRTLMEAIKEMAAERGVRKLCLRVLASNPGGLAFYKKCGFVEQGRLVEEFWIGGRYVDDILMWCPVAGH</sequence>
<dbReference type="PROSITE" id="PS51186">
    <property type="entry name" value="GNAT"/>
    <property type="match status" value="1"/>
</dbReference>
<dbReference type="Gene3D" id="3.40.630.30">
    <property type="match status" value="1"/>
</dbReference>
<dbReference type="Proteomes" id="UP000325218">
    <property type="component" value="Unassembled WGS sequence"/>
</dbReference>
<keyword evidence="1 4" id="KW-0808">Transferase</keyword>
<gene>
    <name evidence="4" type="ORF">FRY98_14505</name>
</gene>